<evidence type="ECO:0000256" key="3">
    <source>
        <dbReference type="ARBA" id="ARBA00023136"/>
    </source>
</evidence>
<sequence>MTEKNRNPWSRSGVVGLIAAGSLLVTSCGGGDAEADEGGDAAERDLAAMADFGVGDSFVATEPLELSVLYRNNPDHGLDEDWMFFDHLEENHNVSLAIVDAPLSDFEQRRSLVIGAGDMPDIVPVTYPGQEVPYISGGALLPVSDYLDHMPNFTEKLDAWDLREDYEALYQEDGNAYILPGLLEDPFQHFSLVVRGDIWDEMGFEEPATWEEFADQLREVKDEYPDSVPYSDRWELQSTLNFASANFDTVAGWGYGDGIYFDHDAEEFIYAGASDEYRELLEFFAGLLEEGLMDSETLTQDDRTAEQKFSSGSSLAIAGNDESTQIYTRGFEELGTEGAEARLIPIPGGEDGDFVHSGARFDSGLAISSSIAEDDDFLAKLQFIDWLYYSDEGLEYATWGVEGETYTVAEDGTRELDPNIDLNSLNPEAEEHLVRDYGFSNQPFLHAVGSSTELVHSTFRPHVVEWQEKMHDKEELPVTPPYPFTDLELEQAGLLQTTLTDHVQTASAQFILGQRSFDDWDAYVSELENLNMQQLVDLANEAHERAQ</sequence>
<accession>A0A2T0YDD1</accession>
<evidence type="ECO:0000256" key="2">
    <source>
        <dbReference type="ARBA" id="ARBA00022729"/>
    </source>
</evidence>
<dbReference type="InterPro" id="IPR006059">
    <property type="entry name" value="SBP"/>
</dbReference>
<dbReference type="PROSITE" id="PS51257">
    <property type="entry name" value="PROKAR_LIPOPROTEIN"/>
    <property type="match status" value="1"/>
</dbReference>
<keyword evidence="7" id="KW-1185">Reference proteome</keyword>
<dbReference type="PANTHER" id="PTHR43649:SF33">
    <property type="entry name" value="POLYGALACTURONAN_RHAMNOGALACTURONAN-BINDING PROTEIN YTCQ"/>
    <property type="match status" value="1"/>
</dbReference>
<proteinExistence type="predicted"/>
<gene>
    <name evidence="6" type="ORF">BCL67_1194</name>
</gene>
<keyword evidence="1" id="KW-1003">Cell membrane</keyword>
<evidence type="ECO:0000313" key="7">
    <source>
        <dbReference type="Proteomes" id="UP000238217"/>
    </source>
</evidence>
<organism evidence="6 7">
    <name type="scientific">Nesterenkonia sandarakina</name>
    <dbReference type="NCBI Taxonomy" id="272918"/>
    <lineage>
        <taxon>Bacteria</taxon>
        <taxon>Bacillati</taxon>
        <taxon>Actinomycetota</taxon>
        <taxon>Actinomycetes</taxon>
        <taxon>Micrococcales</taxon>
        <taxon>Micrococcaceae</taxon>
        <taxon>Nesterenkonia</taxon>
    </lineage>
</organism>
<protein>
    <submittedName>
        <fullName evidence="6">Carbohydrate ABC transporter substrate-binding protein (CUT1 family)</fullName>
    </submittedName>
</protein>
<comment type="caution">
    <text evidence="6">The sequence shown here is derived from an EMBL/GenBank/DDBJ whole genome shotgun (WGS) entry which is preliminary data.</text>
</comment>
<reference evidence="6 7" key="1">
    <citation type="submission" date="2018-03" db="EMBL/GenBank/DDBJ databases">
        <title>Comparative analysis of microorganisms from saline springs in Andes Mountain Range, Colombia.</title>
        <authorList>
            <person name="Rubin E."/>
        </authorList>
    </citation>
    <scope>NUCLEOTIDE SEQUENCE [LARGE SCALE GENOMIC DNA]</scope>
    <source>
        <strain evidence="6 7">CG 35</strain>
    </source>
</reference>
<keyword evidence="3" id="KW-0472">Membrane</keyword>
<dbReference type="PANTHER" id="PTHR43649">
    <property type="entry name" value="ARABINOSE-BINDING PROTEIN-RELATED"/>
    <property type="match status" value="1"/>
</dbReference>
<dbReference type="RefSeq" id="WP_106123891.1">
    <property type="nucleotide sequence ID" value="NZ_PVTY01000019.1"/>
</dbReference>
<name>A0A2T0YDD1_9MICC</name>
<evidence type="ECO:0000313" key="6">
    <source>
        <dbReference type="EMBL" id="PRZ12708.1"/>
    </source>
</evidence>
<keyword evidence="2" id="KW-0732">Signal</keyword>
<keyword evidence="5" id="KW-0449">Lipoprotein</keyword>
<dbReference type="Pfam" id="PF01547">
    <property type="entry name" value="SBP_bac_1"/>
    <property type="match status" value="1"/>
</dbReference>
<dbReference type="CDD" id="cd13583">
    <property type="entry name" value="PBP2_AlgQ_like_4"/>
    <property type="match status" value="1"/>
</dbReference>
<dbReference type="EMBL" id="PVTY01000019">
    <property type="protein sequence ID" value="PRZ12708.1"/>
    <property type="molecule type" value="Genomic_DNA"/>
</dbReference>
<dbReference type="OrthoDB" id="9787283at2"/>
<dbReference type="SUPFAM" id="SSF53850">
    <property type="entry name" value="Periplasmic binding protein-like II"/>
    <property type="match status" value="1"/>
</dbReference>
<dbReference type="Proteomes" id="UP000238217">
    <property type="component" value="Unassembled WGS sequence"/>
</dbReference>
<evidence type="ECO:0000256" key="5">
    <source>
        <dbReference type="ARBA" id="ARBA00023288"/>
    </source>
</evidence>
<dbReference type="AlphaFoldDB" id="A0A2T0YDD1"/>
<dbReference type="InterPro" id="IPR050490">
    <property type="entry name" value="Bact_solute-bd_prot1"/>
</dbReference>
<keyword evidence="4" id="KW-0564">Palmitate</keyword>
<evidence type="ECO:0000256" key="4">
    <source>
        <dbReference type="ARBA" id="ARBA00023139"/>
    </source>
</evidence>
<dbReference type="Gene3D" id="3.40.190.10">
    <property type="entry name" value="Periplasmic binding protein-like II"/>
    <property type="match status" value="2"/>
</dbReference>
<evidence type="ECO:0000256" key="1">
    <source>
        <dbReference type="ARBA" id="ARBA00022475"/>
    </source>
</evidence>